<protein>
    <submittedName>
        <fullName evidence="11">BMA-CUTL-23</fullName>
    </submittedName>
</protein>
<evidence type="ECO:0000256" key="7">
    <source>
        <dbReference type="ARBA" id="ARBA00023136"/>
    </source>
</evidence>
<dbReference type="SUPFAM" id="SSF53300">
    <property type="entry name" value="vWA-like"/>
    <property type="match status" value="2"/>
</dbReference>
<evidence type="ECO:0000256" key="2">
    <source>
        <dbReference type="ARBA" id="ARBA00022460"/>
    </source>
</evidence>
<dbReference type="InterPro" id="IPR057475">
    <property type="entry name" value="CUT_C"/>
</dbReference>
<dbReference type="SMART" id="SM00327">
    <property type="entry name" value="VWA"/>
    <property type="match status" value="2"/>
</dbReference>
<evidence type="ECO:0000256" key="4">
    <source>
        <dbReference type="ARBA" id="ARBA00022692"/>
    </source>
</evidence>
<sequence>MNKVQLILLFYQLTVITTSIKVINNGLAPPEIVHSPIRTKPRCIVKAEPLDLVFMLDSSGSLKNKFQDEIDIIRRIVNHVTIGEPATRVMLIQFSGVQHLEFNFKKFKDREDILGALDVLRHVSGITRLGDAFEYTLSMLNEENGMRPSDIPKIIYLLSDGRTHDYPKDTEMADLLRQQIDNVDIYAYGTGEYVAMNELLAITKDPKKIVTNQNLDDLEPMFDRWRGTEVCEKLPVCVRGSDKPLDLILIIDSSESVAHLFDEQIRFAVERIVRNINVHPDAVRLALITYSGQAYIHFKFNDPQIGNNTSVIRHLNGLKSIKGTTSTHIALHQAYKLLTDTDNENGVREGVKKMIIIFTDGHSQRSPQDMALRLKDKGVEIFAITLTPAPYADEGELLSITQNTDHIFTPVNLKDFEIKFLPYIGFGCIGLDLGLDPEPRIRGATDISCDGGSLTFTVRTQRPMTGLMYAQQYHDDMKCITDGSSREISITFYEGTCGLIKTPATRHVGYVFNITVILQFHPVIMTRADQGLSISCFHQQPLPPQEVGRSSIKKLSDTECTYRLHRFAPDQCVSLDAKVGESLYHRWECDSPSNYHYLIHDCFVKSETKNVLIVDSNGCEVDPHFLETPDYTKFSKNWKNDAYVFKEMSVFKFPGDGNVVFQCQISLCDMESDDACKAMIHCTVFYLLHLMYFLKPPRCSHNSTLRLKREMQAKIKPGFAITFNVETRTLNVLENESTRPATPIKYCDFIRRLCLLYRSMRTCAGHDAEQSRTIGTEDAADSKGRVLPRQMIRIQRTEPEENVVRTELRFVIYQSRKDLEEKALFEENIINEAIQCLMKKYAEMNFGQVLPPSIPKVDANTFAKTLPKEDVSKSFSSKYITDKEWIGEAQKRLELVAKRVQTIEKSATSIAPEFAAFQTQLATLLTDLEERKRAGGSPDAAFYNDQVIRQKLEQLQQFAATTAHEYMNYEVQQNGLQAD</sequence>
<evidence type="ECO:0000256" key="1">
    <source>
        <dbReference type="ARBA" id="ARBA00004251"/>
    </source>
</evidence>
<reference evidence="11" key="2">
    <citation type="submission" date="2012-12" db="EMBL/GenBank/DDBJ databases">
        <authorList>
            <person name="Gao Y.W."/>
            <person name="Fan S.T."/>
            <person name="Sun H.T."/>
            <person name="Wang Z."/>
            <person name="Gao X.L."/>
            <person name="Li Y.G."/>
            <person name="Wang T.C."/>
            <person name="Zhang K."/>
            <person name="Xu W.W."/>
            <person name="Yu Z.J."/>
            <person name="Xia X.Z."/>
        </authorList>
    </citation>
    <scope>NUCLEOTIDE SEQUENCE</scope>
    <source>
        <strain evidence="11">FR3</strain>
    </source>
</reference>
<comment type="subcellular location">
    <subcellularLocation>
        <location evidence="1">Cell membrane</location>
        <topology evidence="1">Single-pass type I membrane protein</topology>
    </subcellularLocation>
</comment>
<dbReference type="GO" id="GO:0042302">
    <property type="term" value="F:structural constituent of cuticle"/>
    <property type="evidence" value="ECO:0007669"/>
    <property type="project" value="UniProtKB-KW"/>
</dbReference>
<keyword evidence="5 8" id="KW-0732">Signal</keyword>
<name>A0A0J9Y1H2_BRUMA</name>
<dbReference type="AlphaFoldDB" id="A0A0J9Y1H2"/>
<dbReference type="InterPro" id="IPR056953">
    <property type="entry name" value="CUT_N"/>
</dbReference>
<feature type="chain" id="PRO_5009779360" evidence="8">
    <location>
        <begin position="20"/>
        <end position="979"/>
    </location>
</feature>
<dbReference type="InterPro" id="IPR036465">
    <property type="entry name" value="vWFA_dom_sf"/>
</dbReference>
<evidence type="ECO:0000313" key="12">
    <source>
        <dbReference type="WormBase" id="Bm6376"/>
    </source>
</evidence>
<keyword evidence="7" id="KW-0472">Membrane</keyword>
<feature type="domain" description="VWFA" evidence="9">
    <location>
        <begin position="51"/>
        <end position="225"/>
    </location>
</feature>
<dbReference type="InterPro" id="IPR001507">
    <property type="entry name" value="ZP_dom"/>
</dbReference>
<dbReference type="Pfam" id="PF25301">
    <property type="entry name" value="CUT_C"/>
    <property type="match status" value="1"/>
</dbReference>
<dbReference type="Pfam" id="PF00092">
    <property type="entry name" value="VWA"/>
    <property type="match status" value="2"/>
</dbReference>
<dbReference type="EMBL" id="LN857010">
    <property type="protein sequence ID" value="CDP99689.2"/>
    <property type="molecule type" value="Genomic_DNA"/>
</dbReference>
<evidence type="ECO:0000256" key="8">
    <source>
        <dbReference type="SAM" id="SignalP"/>
    </source>
</evidence>
<gene>
    <name evidence="12" type="primary">bma-cutl-23</name>
    <name evidence="11" type="synonym">Bma-cutl-23</name>
    <name evidence="12" type="ORF">Bm6376</name>
    <name evidence="11" type="ORF">BM_Bm6376</name>
</gene>
<keyword evidence="2" id="KW-0193">Cuticle</keyword>
<feature type="signal peptide" evidence="8">
    <location>
        <begin position="1"/>
        <end position="19"/>
    </location>
</feature>
<dbReference type="PRINTS" id="PR00453">
    <property type="entry name" value="VWFADOMAIN"/>
</dbReference>
<keyword evidence="4" id="KW-0812">Transmembrane</keyword>
<reference evidence="11" key="1">
    <citation type="journal article" date="2007" name="Science">
        <title>Draft genome of the filarial nematode parasite Brugia malayi.</title>
        <authorList>
            <person name="Ghedin E."/>
            <person name="Wang S."/>
            <person name="Spiro D."/>
            <person name="Caler E."/>
            <person name="Zhao Q."/>
            <person name="Crabtree J."/>
            <person name="Allen J.E."/>
            <person name="Delcher A.L."/>
            <person name="Guiliano D.B."/>
            <person name="Miranda-Saavedra D."/>
            <person name="Angiuoli S.V."/>
            <person name="Creasy T."/>
            <person name="Amedeo P."/>
            <person name="Haas B."/>
            <person name="El-Sayed N.M."/>
            <person name="Wortman J.R."/>
            <person name="Feldblyum T."/>
            <person name="Tallon L."/>
            <person name="Schatz M."/>
            <person name="Shumway M."/>
            <person name="Koo H."/>
            <person name="Salzberg S.L."/>
            <person name="Schobel S."/>
            <person name="Pertea M."/>
            <person name="Pop M."/>
            <person name="White O."/>
            <person name="Barton G.J."/>
            <person name="Carlow C.K."/>
            <person name="Crawford M.J."/>
            <person name="Daub J."/>
            <person name="Dimmic M.W."/>
            <person name="Estes C.F."/>
            <person name="Foster J.M."/>
            <person name="Ganatra M."/>
            <person name="Gregory W.F."/>
            <person name="Johnson N.M."/>
            <person name="Jin J."/>
            <person name="Komuniecki R."/>
            <person name="Korf I."/>
            <person name="Kumar S."/>
            <person name="Laney S."/>
            <person name="Li B.W."/>
            <person name="Li W."/>
            <person name="Lindblom T.H."/>
            <person name="Lustigman S."/>
            <person name="Ma D."/>
            <person name="Maina C.V."/>
            <person name="Martin D.M."/>
            <person name="McCarter J.P."/>
            <person name="McReynolds L."/>
            <person name="Mitreva M."/>
            <person name="Nutman T.B."/>
            <person name="Parkinson J."/>
            <person name="Peregrin-Alvarez J.M."/>
            <person name="Poole C."/>
            <person name="Ren Q."/>
            <person name="Saunders L."/>
            <person name="Sluder A.E."/>
            <person name="Smith K."/>
            <person name="Stanke M."/>
            <person name="Unnasch T.R."/>
            <person name="Ware J."/>
            <person name="Wei A.D."/>
            <person name="Weil G."/>
            <person name="Williams D.J."/>
            <person name="Zhang Y."/>
            <person name="Williams S.A."/>
            <person name="Fraser-Liggett C."/>
            <person name="Slatko B."/>
            <person name="Blaxter M.L."/>
            <person name="Scott A.L."/>
        </authorList>
    </citation>
    <scope>NUCLEOTIDE SEQUENCE</scope>
    <source>
        <strain evidence="11">FR3</strain>
    </source>
</reference>
<dbReference type="SMART" id="SM00241">
    <property type="entry name" value="ZP"/>
    <property type="match status" value="1"/>
</dbReference>
<accession>A0A0J9Y1H2</accession>
<dbReference type="InterPro" id="IPR002035">
    <property type="entry name" value="VWF_A"/>
</dbReference>
<dbReference type="PANTHER" id="PTHR22907:SF53">
    <property type="entry name" value="VON WILLEBRAND FACTOR TYPE A DOMAIN PROTEIN"/>
    <property type="match status" value="1"/>
</dbReference>
<feature type="domain" description="VWFA" evidence="9">
    <location>
        <begin position="246"/>
        <end position="424"/>
    </location>
</feature>
<dbReference type="Pfam" id="PF25057">
    <property type="entry name" value="CUT_N"/>
    <property type="match status" value="1"/>
</dbReference>
<dbReference type="PANTHER" id="PTHR22907">
    <property type="entry name" value="GH04558P"/>
    <property type="match status" value="1"/>
</dbReference>
<keyword evidence="6" id="KW-1133">Transmembrane helix</keyword>
<feature type="domain" description="ZP" evidence="10">
    <location>
        <begin position="448"/>
        <end position="683"/>
    </location>
</feature>
<dbReference type="InterPro" id="IPR051962">
    <property type="entry name" value="Cuticlin"/>
</dbReference>
<evidence type="ECO:0000259" key="9">
    <source>
        <dbReference type="PROSITE" id="PS50234"/>
    </source>
</evidence>
<dbReference type="Gene3D" id="3.40.50.410">
    <property type="entry name" value="von Willebrand factor, type A domain"/>
    <property type="match status" value="2"/>
</dbReference>
<dbReference type="WormBase" id="Bm6376">
    <property type="protein sequence ID" value="BM47014"/>
    <property type="gene ID" value="WBGene00226637"/>
    <property type="gene designation" value="Bma-cutl-23"/>
</dbReference>
<evidence type="ECO:0000256" key="5">
    <source>
        <dbReference type="ARBA" id="ARBA00022729"/>
    </source>
</evidence>
<evidence type="ECO:0000259" key="10">
    <source>
        <dbReference type="PROSITE" id="PS51034"/>
    </source>
</evidence>
<dbReference type="PROSITE" id="PS51034">
    <property type="entry name" value="ZP_2"/>
    <property type="match status" value="1"/>
</dbReference>
<proteinExistence type="predicted"/>
<evidence type="ECO:0000313" key="11">
    <source>
        <dbReference type="EMBL" id="CDP99689.2"/>
    </source>
</evidence>
<evidence type="ECO:0000256" key="6">
    <source>
        <dbReference type="ARBA" id="ARBA00022989"/>
    </source>
</evidence>
<organism evidence="11">
    <name type="scientific">Brugia malayi</name>
    <name type="common">Filarial nematode worm</name>
    <dbReference type="NCBI Taxonomy" id="6279"/>
    <lineage>
        <taxon>Eukaryota</taxon>
        <taxon>Metazoa</taxon>
        <taxon>Ecdysozoa</taxon>
        <taxon>Nematoda</taxon>
        <taxon>Chromadorea</taxon>
        <taxon>Rhabditida</taxon>
        <taxon>Spirurina</taxon>
        <taxon>Spiruromorpha</taxon>
        <taxon>Filarioidea</taxon>
        <taxon>Onchocercidae</taxon>
        <taxon>Brugia</taxon>
    </lineage>
</organism>
<dbReference type="PROSITE" id="PS50234">
    <property type="entry name" value="VWFA"/>
    <property type="match status" value="2"/>
</dbReference>
<keyword evidence="3" id="KW-1003">Cell membrane</keyword>
<dbReference type="GO" id="GO:0005886">
    <property type="term" value="C:plasma membrane"/>
    <property type="evidence" value="ECO:0007669"/>
    <property type="project" value="UniProtKB-SubCell"/>
</dbReference>
<evidence type="ECO:0000256" key="3">
    <source>
        <dbReference type="ARBA" id="ARBA00022475"/>
    </source>
</evidence>